<evidence type="ECO:0000256" key="2">
    <source>
        <dbReference type="ARBA" id="ARBA00023157"/>
    </source>
</evidence>
<evidence type="ECO:0000256" key="3">
    <source>
        <dbReference type="SAM" id="MobiDB-lite"/>
    </source>
</evidence>
<evidence type="ECO:0000259" key="5">
    <source>
        <dbReference type="SMART" id="SM00560"/>
    </source>
</evidence>
<dbReference type="EMBL" id="CP036433">
    <property type="protein sequence ID" value="QDU97835.1"/>
    <property type="molecule type" value="Genomic_DNA"/>
</dbReference>
<dbReference type="CDD" id="cd00110">
    <property type="entry name" value="LamG"/>
    <property type="match status" value="1"/>
</dbReference>
<keyword evidence="7" id="KW-1185">Reference proteome</keyword>
<feature type="transmembrane region" description="Helical" evidence="4">
    <location>
        <begin position="158"/>
        <end position="182"/>
    </location>
</feature>
<dbReference type="SMART" id="SM00560">
    <property type="entry name" value="LamGL"/>
    <property type="match status" value="1"/>
</dbReference>
<dbReference type="SUPFAM" id="SSF49899">
    <property type="entry name" value="Concanavalin A-like lectins/glucanases"/>
    <property type="match status" value="1"/>
</dbReference>
<feature type="region of interest" description="Disordered" evidence="3">
    <location>
        <begin position="100"/>
        <end position="131"/>
    </location>
</feature>
<dbReference type="RefSeq" id="WP_145056587.1">
    <property type="nucleotide sequence ID" value="NZ_CP036433.1"/>
</dbReference>
<keyword evidence="1" id="KW-0732">Signal</keyword>
<dbReference type="OrthoDB" id="267919at2"/>
<dbReference type="Pfam" id="PF13385">
    <property type="entry name" value="Laminin_G_3"/>
    <property type="match status" value="1"/>
</dbReference>
<dbReference type="Gene3D" id="2.60.120.200">
    <property type="match status" value="1"/>
</dbReference>
<organism evidence="6 7">
    <name type="scientific">Lignipirellula cremea</name>
    <dbReference type="NCBI Taxonomy" id="2528010"/>
    <lineage>
        <taxon>Bacteria</taxon>
        <taxon>Pseudomonadati</taxon>
        <taxon>Planctomycetota</taxon>
        <taxon>Planctomycetia</taxon>
        <taxon>Pirellulales</taxon>
        <taxon>Pirellulaceae</taxon>
        <taxon>Lignipirellula</taxon>
    </lineage>
</organism>
<sequence>MAEEFNPYYKWLGIPPEEQPPHHYRLLGVRPFESDREVIDSVANRHIAYLQDITAGPHLRQAQKLLTELAGARRVLLNAERKAKYDAELKAKLDAAKPVAAATQARTPRGPAFPGINTGDRPGSSPSNVHSDTVKLAAGASATSTSNPRLPVAKKSPLPLILAAVTGVLVLGGLGVGAFMLLPSGSPVTTDVGQTDSGGKGGGGKTGSGNSSVAAGGEAIPGFSLLSHFTFNKASKPFVNDLNETTKIEKTGAPKRLEERGGGVLAFDGKSQLKFDPPFFGSEISIVFWIKTDKPGPEGKIWTEGSGLVDASVAEDEPDIGVSLLGDKIAFGVGPGDKTVVGKTVVTDNEWHLVTAVFNDGSLTLYVDAQLEGQTTGKGGVKRSADKFSIGALQTGKNFFEGSLDDIRIYGASLTAGQVTGLMQ</sequence>
<keyword evidence="4" id="KW-0812">Transmembrane</keyword>
<dbReference type="InterPro" id="IPR013320">
    <property type="entry name" value="ConA-like_dom_sf"/>
</dbReference>
<keyword evidence="4" id="KW-0472">Membrane</keyword>
<dbReference type="Proteomes" id="UP000317648">
    <property type="component" value="Chromosome"/>
</dbReference>
<keyword evidence="2" id="KW-1015">Disulfide bond</keyword>
<feature type="compositionally biased region" description="Gly residues" evidence="3">
    <location>
        <begin position="196"/>
        <end position="207"/>
    </location>
</feature>
<gene>
    <name evidence="6" type="ORF">Pla8534_56920</name>
</gene>
<evidence type="ECO:0000256" key="4">
    <source>
        <dbReference type="SAM" id="Phobius"/>
    </source>
</evidence>
<feature type="domain" description="LamG-like jellyroll fold" evidence="5">
    <location>
        <begin position="282"/>
        <end position="417"/>
    </location>
</feature>
<proteinExistence type="predicted"/>
<protein>
    <recommendedName>
        <fullName evidence="5">LamG-like jellyroll fold domain-containing protein</fullName>
    </recommendedName>
</protein>
<dbReference type="AlphaFoldDB" id="A0A518E168"/>
<evidence type="ECO:0000313" key="7">
    <source>
        <dbReference type="Proteomes" id="UP000317648"/>
    </source>
</evidence>
<evidence type="ECO:0000256" key="1">
    <source>
        <dbReference type="ARBA" id="ARBA00022729"/>
    </source>
</evidence>
<evidence type="ECO:0000313" key="6">
    <source>
        <dbReference type="EMBL" id="QDU97835.1"/>
    </source>
</evidence>
<reference evidence="6 7" key="1">
    <citation type="submission" date="2019-02" db="EMBL/GenBank/DDBJ databases">
        <title>Deep-cultivation of Planctomycetes and their phenomic and genomic characterization uncovers novel biology.</title>
        <authorList>
            <person name="Wiegand S."/>
            <person name="Jogler M."/>
            <person name="Boedeker C."/>
            <person name="Pinto D."/>
            <person name="Vollmers J."/>
            <person name="Rivas-Marin E."/>
            <person name="Kohn T."/>
            <person name="Peeters S.H."/>
            <person name="Heuer A."/>
            <person name="Rast P."/>
            <person name="Oberbeckmann S."/>
            <person name="Bunk B."/>
            <person name="Jeske O."/>
            <person name="Meyerdierks A."/>
            <person name="Storesund J.E."/>
            <person name="Kallscheuer N."/>
            <person name="Luecker S."/>
            <person name="Lage O.M."/>
            <person name="Pohl T."/>
            <person name="Merkel B.J."/>
            <person name="Hornburger P."/>
            <person name="Mueller R.-W."/>
            <person name="Bruemmer F."/>
            <person name="Labrenz M."/>
            <person name="Spormann A.M."/>
            <person name="Op den Camp H."/>
            <person name="Overmann J."/>
            <person name="Amann R."/>
            <person name="Jetten M.S.M."/>
            <person name="Mascher T."/>
            <person name="Medema M.H."/>
            <person name="Devos D.P."/>
            <person name="Kaster A.-K."/>
            <person name="Ovreas L."/>
            <person name="Rohde M."/>
            <person name="Galperin M.Y."/>
            <person name="Jogler C."/>
        </authorList>
    </citation>
    <scope>NUCLEOTIDE SEQUENCE [LARGE SCALE GENOMIC DNA]</scope>
    <source>
        <strain evidence="6 7">Pla85_3_4</strain>
    </source>
</reference>
<dbReference type="KEGG" id="lcre:Pla8534_56920"/>
<dbReference type="InterPro" id="IPR001791">
    <property type="entry name" value="Laminin_G"/>
</dbReference>
<feature type="region of interest" description="Disordered" evidence="3">
    <location>
        <begin position="189"/>
        <end position="212"/>
    </location>
</feature>
<accession>A0A518E168</accession>
<name>A0A518E168_9BACT</name>
<dbReference type="InterPro" id="IPR006558">
    <property type="entry name" value="LamG-like"/>
</dbReference>
<keyword evidence="4" id="KW-1133">Transmembrane helix</keyword>